<evidence type="ECO:0000256" key="8">
    <source>
        <dbReference type="ARBA" id="ARBA00023180"/>
    </source>
</evidence>
<dbReference type="SUPFAM" id="SSF81901">
    <property type="entry name" value="HCP-like"/>
    <property type="match status" value="1"/>
</dbReference>
<dbReference type="Gene3D" id="2.60.120.620">
    <property type="entry name" value="q2cbj1_9rhob like domain"/>
    <property type="match status" value="1"/>
</dbReference>
<dbReference type="InterPro" id="IPR005123">
    <property type="entry name" value="Oxoglu/Fe-dep_dioxygenase_dom"/>
</dbReference>
<organism evidence="10 11">
    <name type="scientific">Sphingomonas citri</name>
    <dbReference type="NCBI Taxonomy" id="2862499"/>
    <lineage>
        <taxon>Bacteria</taxon>
        <taxon>Pseudomonadati</taxon>
        <taxon>Pseudomonadota</taxon>
        <taxon>Alphaproteobacteria</taxon>
        <taxon>Sphingomonadales</taxon>
        <taxon>Sphingomonadaceae</taxon>
        <taxon>Sphingomonas</taxon>
    </lineage>
</organism>
<feature type="domain" description="Fe2OG dioxygenase" evidence="9">
    <location>
        <begin position="212"/>
        <end position="316"/>
    </location>
</feature>
<dbReference type="EMBL" id="JAHXZN010000001">
    <property type="protein sequence ID" value="MBW6530037.1"/>
    <property type="molecule type" value="Genomic_DNA"/>
</dbReference>
<dbReference type="InterPro" id="IPR044862">
    <property type="entry name" value="Pro_4_hyd_alph_FE2OG_OXY"/>
</dbReference>
<keyword evidence="3" id="KW-0256">Endoplasmic reticulum</keyword>
<evidence type="ECO:0000259" key="9">
    <source>
        <dbReference type="PROSITE" id="PS51471"/>
    </source>
</evidence>
<dbReference type="Pfam" id="PF13640">
    <property type="entry name" value="2OG-FeII_Oxy_3"/>
    <property type="match status" value="1"/>
</dbReference>
<evidence type="ECO:0000256" key="3">
    <source>
        <dbReference type="ARBA" id="ARBA00022824"/>
    </source>
</evidence>
<comment type="cofactor">
    <cofactor evidence="1">
        <name>L-ascorbate</name>
        <dbReference type="ChEBI" id="CHEBI:38290"/>
    </cofactor>
</comment>
<dbReference type="PANTHER" id="PTHR10869:SF246">
    <property type="entry name" value="TRANSMEMBRANE PROLYL 4-HYDROXYLASE"/>
    <property type="match status" value="1"/>
</dbReference>
<comment type="caution">
    <text evidence="10">The sequence shown here is derived from an EMBL/GenBank/DDBJ whole genome shotgun (WGS) entry which is preliminary data.</text>
</comment>
<dbReference type="InterPro" id="IPR006620">
    <property type="entry name" value="Pro_4_hyd_alph"/>
</dbReference>
<keyword evidence="4" id="KW-0847">Vitamin C</keyword>
<dbReference type="PROSITE" id="PS51471">
    <property type="entry name" value="FE2OG_OXY"/>
    <property type="match status" value="1"/>
</dbReference>
<dbReference type="SMART" id="SM00702">
    <property type="entry name" value="P4Hc"/>
    <property type="match status" value="1"/>
</dbReference>
<sequence length="320" mass="33543">MTVEEAERLAASGQAVAAAEVLAEAARGGDADAAMLLAVWLLRGAPLRRDLTAARVWLRRAVEIGHVDAALTEVALTANGSGASADWPSALAFLRTAAAHDPVAAAQLALVNAMALDRSGLPTRLPAPESLSAAPRIVRFPALLTPAECAHLAGVGAALLEPARVIDPRTGAWVAHPIRTSDGGSIGPTREDLVVRAINVRVAAISDTSVAQGEPLTVLRYRPGQEYRPHLDTIQGATNQRIVTVLLYLNQGFAGGGTHFPEVDLTVTPRGGDALLFANTRADGRSDPTSRHAGLPVIQGAKWLATRWIRASPVDPWTLA</sequence>
<evidence type="ECO:0000256" key="4">
    <source>
        <dbReference type="ARBA" id="ARBA00022896"/>
    </source>
</evidence>
<evidence type="ECO:0000256" key="6">
    <source>
        <dbReference type="ARBA" id="ARBA00023002"/>
    </source>
</evidence>
<evidence type="ECO:0000256" key="7">
    <source>
        <dbReference type="ARBA" id="ARBA00023004"/>
    </source>
</evidence>
<keyword evidence="11" id="KW-1185">Reference proteome</keyword>
<reference evidence="10 11" key="1">
    <citation type="submission" date="2021-07" db="EMBL/GenBank/DDBJ databases">
        <title>Sphingomonas sp.</title>
        <authorList>
            <person name="Feng G."/>
            <person name="Li J."/>
            <person name="Pan M."/>
        </authorList>
    </citation>
    <scope>NUCLEOTIDE SEQUENCE [LARGE SCALE GENOMIC DNA]</scope>
    <source>
        <strain evidence="10 11">RRHST34</strain>
    </source>
</reference>
<keyword evidence="7" id="KW-0408">Iron</keyword>
<proteinExistence type="predicted"/>
<accession>A0ABS7BKP1</accession>
<dbReference type="Gene3D" id="1.25.40.10">
    <property type="entry name" value="Tetratricopeptide repeat domain"/>
    <property type="match status" value="1"/>
</dbReference>
<dbReference type="InterPro" id="IPR045054">
    <property type="entry name" value="P4HA-like"/>
</dbReference>
<dbReference type="Proteomes" id="UP000759103">
    <property type="component" value="Unassembled WGS sequence"/>
</dbReference>
<dbReference type="PANTHER" id="PTHR10869">
    <property type="entry name" value="PROLYL 4-HYDROXYLASE ALPHA SUBUNIT"/>
    <property type="match status" value="1"/>
</dbReference>
<keyword evidence="6" id="KW-0560">Oxidoreductase</keyword>
<dbReference type="InterPro" id="IPR011990">
    <property type="entry name" value="TPR-like_helical_dom_sf"/>
</dbReference>
<keyword evidence="2" id="KW-0479">Metal-binding</keyword>
<evidence type="ECO:0000256" key="1">
    <source>
        <dbReference type="ARBA" id="ARBA00001961"/>
    </source>
</evidence>
<dbReference type="RefSeq" id="WP_219747476.1">
    <property type="nucleotide sequence ID" value="NZ_JAHXZN010000001.1"/>
</dbReference>
<evidence type="ECO:0000256" key="5">
    <source>
        <dbReference type="ARBA" id="ARBA00022964"/>
    </source>
</evidence>
<keyword evidence="8" id="KW-0325">Glycoprotein</keyword>
<evidence type="ECO:0000313" key="11">
    <source>
        <dbReference type="Proteomes" id="UP000759103"/>
    </source>
</evidence>
<gene>
    <name evidence="10" type="ORF">KZ820_04760</name>
</gene>
<protein>
    <submittedName>
        <fullName evidence="10">2OG-Fe(II) oxygenase</fullName>
    </submittedName>
</protein>
<evidence type="ECO:0000313" key="10">
    <source>
        <dbReference type="EMBL" id="MBW6530037.1"/>
    </source>
</evidence>
<name>A0ABS7BKP1_9SPHN</name>
<keyword evidence="5" id="KW-0223">Dioxygenase</keyword>
<evidence type="ECO:0000256" key="2">
    <source>
        <dbReference type="ARBA" id="ARBA00022723"/>
    </source>
</evidence>